<feature type="compositionally biased region" description="Polar residues" evidence="5">
    <location>
        <begin position="643"/>
        <end position="653"/>
    </location>
</feature>
<dbReference type="Gene3D" id="4.10.240.10">
    <property type="entry name" value="Zn(2)-C6 fungal-type DNA-binding domain"/>
    <property type="match status" value="1"/>
</dbReference>
<evidence type="ECO:0000313" key="7">
    <source>
        <dbReference type="EMBL" id="RCH86023.1"/>
    </source>
</evidence>
<dbReference type="Proteomes" id="UP000253551">
    <property type="component" value="Unassembled WGS sequence"/>
</dbReference>
<dbReference type="STRING" id="4846.A0A367J7W6"/>
<dbReference type="GO" id="GO:0000981">
    <property type="term" value="F:DNA-binding transcription factor activity, RNA polymerase II-specific"/>
    <property type="evidence" value="ECO:0007669"/>
    <property type="project" value="InterPro"/>
</dbReference>
<keyword evidence="4" id="KW-0539">Nucleus</keyword>
<protein>
    <recommendedName>
        <fullName evidence="6">Zn(2)-C6 fungal-type domain-containing protein</fullName>
    </recommendedName>
</protein>
<dbReference type="GO" id="GO:0005634">
    <property type="term" value="C:nucleus"/>
    <property type="evidence" value="ECO:0007669"/>
    <property type="project" value="UniProtKB-SubCell"/>
</dbReference>
<feature type="region of interest" description="Disordered" evidence="5">
    <location>
        <begin position="640"/>
        <end position="672"/>
    </location>
</feature>
<feature type="domain" description="Zn(2)-C6 fungal-type" evidence="6">
    <location>
        <begin position="25"/>
        <end position="54"/>
    </location>
</feature>
<evidence type="ECO:0000256" key="5">
    <source>
        <dbReference type="SAM" id="MobiDB-lite"/>
    </source>
</evidence>
<dbReference type="GO" id="GO:0003677">
    <property type="term" value="F:DNA binding"/>
    <property type="evidence" value="ECO:0007669"/>
    <property type="project" value="UniProtKB-KW"/>
</dbReference>
<organism evidence="7 8">
    <name type="scientific">Rhizopus stolonifer</name>
    <name type="common">Rhizopus nigricans</name>
    <dbReference type="NCBI Taxonomy" id="4846"/>
    <lineage>
        <taxon>Eukaryota</taxon>
        <taxon>Fungi</taxon>
        <taxon>Fungi incertae sedis</taxon>
        <taxon>Mucoromycota</taxon>
        <taxon>Mucoromycotina</taxon>
        <taxon>Mucoromycetes</taxon>
        <taxon>Mucorales</taxon>
        <taxon>Mucorineae</taxon>
        <taxon>Rhizopodaceae</taxon>
        <taxon>Rhizopus</taxon>
    </lineage>
</organism>
<sequence>MTGTLRWHSCSTTDFPLKRHKVSKACEACRNKKMRCDGKHPCQRCENNKMECKYNDRPIRSRTLKPLCIETNLDKITLTNEIHETFRLSRPHHGTCLSPLLFDFFHLTSQPAHIWRLWTEYHQNLRTSASSIEWMMSKNQLVKEAFKLFVTHNLLYGTLIHSQMLAFVLQSDSVYAYLPSRPQHHSLISPRPSLTHPPSNDYAAVVIYNVLALVFSSLPEEHENLMEDAMTLYKKAHALFIQLCFPATFSDPAATVPNQKEIEWMVLASILLAHFQCAVIHPEQAYLTIRLGQTLVQQSAFTLKDDLLRIMDAWYIWLTFYLNKPYSPNELLSQQQSKEDKTKKTKEQQWAICESLASLSNASQPQFSFECMRYNKNPCQIISVYHHVLTVQLLTRSLDLSVPLSDETKAAVDTCTQSLQQMLKMIAQVITYCSNNQIIGLPFSITYAVCSIAKFVILCLGHKELEQVHKLHTRLTQLLKSTYVDTFDTVLDQLNHPTPDMIIPHTETSGTMSQFLSQPTIPNELLVADNMRTFDPMAPTNIHSRADIDREQLEKLSHKPNRTYEDMLLQQKPMASFDVTNNQQDMFSRYVSPTTTFAMHTHKKSHPYHPLLQQHDMVHYYYSQHKRPYHSMEYVSPYKKSKSNASQHETSYMHQDLVSSPQQQRSRQSSMTGPFVDVNELASESQSTNDAALMYWVLDGSEEAAFYQVGTPPNNDDKQQPSPAHPTEFNPSVSLSTWPAAMEAENGT</sequence>
<feature type="compositionally biased region" description="Low complexity" evidence="5">
    <location>
        <begin position="659"/>
        <end position="670"/>
    </location>
</feature>
<keyword evidence="2" id="KW-0479">Metal-binding</keyword>
<proteinExistence type="predicted"/>
<dbReference type="InterPro" id="IPR050987">
    <property type="entry name" value="AtrR-like"/>
</dbReference>
<dbReference type="PANTHER" id="PTHR46910">
    <property type="entry name" value="TRANSCRIPTION FACTOR PDR1"/>
    <property type="match status" value="1"/>
</dbReference>
<keyword evidence="3" id="KW-0238">DNA-binding</keyword>
<dbReference type="OrthoDB" id="39175at2759"/>
<dbReference type="Pfam" id="PF00172">
    <property type="entry name" value="Zn_clus"/>
    <property type="match status" value="1"/>
</dbReference>
<comment type="caution">
    <text evidence="7">The sequence shown here is derived from an EMBL/GenBank/DDBJ whole genome shotgun (WGS) entry which is preliminary data.</text>
</comment>
<evidence type="ECO:0000259" key="6">
    <source>
        <dbReference type="PROSITE" id="PS50048"/>
    </source>
</evidence>
<evidence type="ECO:0000313" key="8">
    <source>
        <dbReference type="Proteomes" id="UP000253551"/>
    </source>
</evidence>
<dbReference type="CDD" id="cd00067">
    <property type="entry name" value="GAL4"/>
    <property type="match status" value="1"/>
</dbReference>
<feature type="region of interest" description="Disordered" evidence="5">
    <location>
        <begin position="707"/>
        <end position="748"/>
    </location>
</feature>
<dbReference type="SUPFAM" id="SSF57701">
    <property type="entry name" value="Zn2/Cys6 DNA-binding domain"/>
    <property type="match status" value="1"/>
</dbReference>
<evidence type="ECO:0000256" key="4">
    <source>
        <dbReference type="ARBA" id="ARBA00023242"/>
    </source>
</evidence>
<name>A0A367J7W6_RHIST</name>
<evidence type="ECO:0000256" key="3">
    <source>
        <dbReference type="ARBA" id="ARBA00023125"/>
    </source>
</evidence>
<evidence type="ECO:0000256" key="1">
    <source>
        <dbReference type="ARBA" id="ARBA00004123"/>
    </source>
</evidence>
<dbReference type="AlphaFoldDB" id="A0A367J7W6"/>
<dbReference type="PROSITE" id="PS00463">
    <property type="entry name" value="ZN2_CY6_FUNGAL_1"/>
    <property type="match status" value="1"/>
</dbReference>
<reference evidence="7 8" key="1">
    <citation type="journal article" date="2018" name="G3 (Bethesda)">
        <title>Phylogenetic and Phylogenomic Definition of Rhizopus Species.</title>
        <authorList>
            <person name="Gryganskyi A.P."/>
            <person name="Golan J."/>
            <person name="Dolatabadi S."/>
            <person name="Mondo S."/>
            <person name="Robb S."/>
            <person name="Idnurm A."/>
            <person name="Muszewska A."/>
            <person name="Steczkiewicz K."/>
            <person name="Masonjones S."/>
            <person name="Liao H.L."/>
            <person name="Gajdeczka M.T."/>
            <person name="Anike F."/>
            <person name="Vuek A."/>
            <person name="Anishchenko I.M."/>
            <person name="Voigt K."/>
            <person name="de Hoog G.S."/>
            <person name="Smith M.E."/>
            <person name="Heitman J."/>
            <person name="Vilgalys R."/>
            <person name="Stajich J.E."/>
        </authorList>
    </citation>
    <scope>NUCLEOTIDE SEQUENCE [LARGE SCALE GENOMIC DNA]</scope>
    <source>
        <strain evidence="7 8">LSU 92-RS-03</strain>
    </source>
</reference>
<dbReference type="EMBL" id="PJQM01004029">
    <property type="protein sequence ID" value="RCH86023.1"/>
    <property type="molecule type" value="Genomic_DNA"/>
</dbReference>
<evidence type="ECO:0000256" key="2">
    <source>
        <dbReference type="ARBA" id="ARBA00022723"/>
    </source>
</evidence>
<gene>
    <name evidence="7" type="ORF">CU098_004089</name>
</gene>
<dbReference type="SMART" id="SM00066">
    <property type="entry name" value="GAL4"/>
    <property type="match status" value="1"/>
</dbReference>
<dbReference type="PANTHER" id="PTHR46910:SF3">
    <property type="entry name" value="HALOTOLERANCE PROTEIN 9-RELATED"/>
    <property type="match status" value="1"/>
</dbReference>
<dbReference type="InterPro" id="IPR036864">
    <property type="entry name" value="Zn2-C6_fun-type_DNA-bd_sf"/>
</dbReference>
<keyword evidence="8" id="KW-1185">Reference proteome</keyword>
<dbReference type="PROSITE" id="PS50048">
    <property type="entry name" value="ZN2_CY6_FUNGAL_2"/>
    <property type="match status" value="1"/>
</dbReference>
<comment type="subcellular location">
    <subcellularLocation>
        <location evidence="1">Nucleus</location>
    </subcellularLocation>
</comment>
<feature type="non-terminal residue" evidence="7">
    <location>
        <position position="748"/>
    </location>
</feature>
<accession>A0A367J7W6</accession>
<dbReference type="InterPro" id="IPR001138">
    <property type="entry name" value="Zn2Cys6_DnaBD"/>
</dbReference>
<dbReference type="GO" id="GO:0008270">
    <property type="term" value="F:zinc ion binding"/>
    <property type="evidence" value="ECO:0007669"/>
    <property type="project" value="InterPro"/>
</dbReference>